<sequence length="146" mass="16196">MERRIGLYNRALLGTKADSQTLDKESGRWVVSMTQDLGPKHGKRSITVKAQFVLFATEVFHMPKVSRLPGLGECIAAGKVKVIRTLGWDYKKMVGTQEVLAAAKWAKHFQHILSEMLYADTDIVDDAWTHTPATPGLIGSRGKGFI</sequence>
<organism evidence="1 2">
    <name type="scientific">Pyricularia grisea</name>
    <name type="common">Crabgrass-specific blast fungus</name>
    <name type="synonym">Magnaporthe grisea</name>
    <dbReference type="NCBI Taxonomy" id="148305"/>
    <lineage>
        <taxon>Eukaryota</taxon>
        <taxon>Fungi</taxon>
        <taxon>Dikarya</taxon>
        <taxon>Ascomycota</taxon>
        <taxon>Pezizomycotina</taxon>
        <taxon>Sordariomycetes</taxon>
        <taxon>Sordariomycetidae</taxon>
        <taxon>Magnaporthales</taxon>
        <taxon>Pyriculariaceae</taxon>
        <taxon>Pyricularia</taxon>
    </lineage>
</organism>
<dbReference type="GeneID" id="41966039"/>
<protein>
    <submittedName>
        <fullName evidence="2">Uncharacterized protein</fullName>
    </submittedName>
</protein>
<dbReference type="RefSeq" id="XP_030976959.1">
    <property type="nucleotide sequence ID" value="XM_031131134.1"/>
</dbReference>
<evidence type="ECO:0000313" key="1">
    <source>
        <dbReference type="Proteomes" id="UP000515153"/>
    </source>
</evidence>
<gene>
    <name evidence="2" type="ORF">PgNI_11161</name>
</gene>
<proteinExistence type="predicted"/>
<accession>A0A6P8APY8</accession>
<dbReference type="AlphaFoldDB" id="A0A6P8APY8"/>
<dbReference type="KEGG" id="pgri:PgNI_11161"/>
<reference evidence="2" key="2">
    <citation type="submission" date="2019-10" db="EMBL/GenBank/DDBJ databases">
        <authorList>
            <consortium name="NCBI Genome Project"/>
        </authorList>
    </citation>
    <scope>NUCLEOTIDE SEQUENCE</scope>
    <source>
        <strain evidence="2">NI907</strain>
    </source>
</reference>
<reference evidence="1 2" key="1">
    <citation type="journal article" date="2019" name="Mol. Biol. Evol.">
        <title>Blast fungal genomes show frequent chromosomal changes, gene gains and losses, and effector gene turnover.</title>
        <authorList>
            <person name="Gomez Luciano L.B."/>
            <person name="Jason Tsai I."/>
            <person name="Chuma I."/>
            <person name="Tosa Y."/>
            <person name="Chen Y.H."/>
            <person name="Li J.Y."/>
            <person name="Li M.Y."/>
            <person name="Jade Lu M.Y."/>
            <person name="Nakayashiki H."/>
            <person name="Li W.H."/>
        </authorList>
    </citation>
    <scope>NUCLEOTIDE SEQUENCE [LARGE SCALE GENOMIC DNA]</scope>
    <source>
        <strain evidence="1 2">NI907</strain>
    </source>
</reference>
<keyword evidence="1" id="KW-1185">Reference proteome</keyword>
<dbReference type="Proteomes" id="UP000515153">
    <property type="component" value="Chromosome VI"/>
</dbReference>
<evidence type="ECO:0000313" key="2">
    <source>
        <dbReference type="RefSeq" id="XP_030976959.1"/>
    </source>
</evidence>
<name>A0A6P8APY8_PYRGI</name>
<reference evidence="2" key="3">
    <citation type="submission" date="2025-08" db="UniProtKB">
        <authorList>
            <consortium name="RefSeq"/>
        </authorList>
    </citation>
    <scope>IDENTIFICATION</scope>
    <source>
        <strain evidence="2">NI907</strain>
    </source>
</reference>